<dbReference type="Proteomes" id="UP000317332">
    <property type="component" value="Unassembled WGS sequence"/>
</dbReference>
<feature type="compositionally biased region" description="Basic and acidic residues" evidence="1">
    <location>
        <begin position="7"/>
        <end position="36"/>
    </location>
</feature>
<dbReference type="EMBL" id="VHIQ01000003">
    <property type="protein sequence ID" value="TPV33820.1"/>
    <property type="molecule type" value="Genomic_DNA"/>
</dbReference>
<sequence length="64" mass="7988">MEVNLGEQREENREQRTENREQREENREKRTERREKREEIQIVIWREMENLKLKGRHSPLQGGD</sequence>
<protein>
    <submittedName>
        <fullName evidence="2">Uncharacterized protein</fullName>
    </submittedName>
</protein>
<dbReference type="AlphaFoldDB" id="A0A506PNT0"/>
<proteinExistence type="predicted"/>
<evidence type="ECO:0000313" key="3">
    <source>
        <dbReference type="Proteomes" id="UP000317332"/>
    </source>
</evidence>
<dbReference type="RefSeq" id="WP_140989686.1">
    <property type="nucleotide sequence ID" value="NZ_VHIQ01000003.1"/>
</dbReference>
<accession>A0A506PNT0</accession>
<evidence type="ECO:0000256" key="1">
    <source>
        <dbReference type="SAM" id="MobiDB-lite"/>
    </source>
</evidence>
<reference evidence="2 3" key="1">
    <citation type="submission" date="2019-06" db="EMBL/GenBank/DDBJ databases">
        <title>Flavobacteriaceae Paucihalobacterium erythroidium CWB-1, complete genome.</title>
        <authorList>
            <person name="Wu S."/>
        </authorList>
    </citation>
    <scope>NUCLEOTIDE SEQUENCE [LARGE SCALE GENOMIC DNA]</scope>
    <source>
        <strain evidence="2 3">CWB-1</strain>
    </source>
</reference>
<feature type="region of interest" description="Disordered" evidence="1">
    <location>
        <begin position="1"/>
        <end position="36"/>
    </location>
</feature>
<evidence type="ECO:0000313" key="2">
    <source>
        <dbReference type="EMBL" id="TPV33820.1"/>
    </source>
</evidence>
<name>A0A506PNT0_9FLAO</name>
<gene>
    <name evidence="2" type="ORF">FJ651_06590</name>
</gene>
<keyword evidence="3" id="KW-1185">Reference proteome</keyword>
<organism evidence="2 3">
    <name type="scientific">Paucihalobacter ruber</name>
    <dbReference type="NCBI Taxonomy" id="2567861"/>
    <lineage>
        <taxon>Bacteria</taxon>
        <taxon>Pseudomonadati</taxon>
        <taxon>Bacteroidota</taxon>
        <taxon>Flavobacteriia</taxon>
        <taxon>Flavobacteriales</taxon>
        <taxon>Flavobacteriaceae</taxon>
        <taxon>Paucihalobacter</taxon>
    </lineage>
</organism>
<comment type="caution">
    <text evidence="2">The sequence shown here is derived from an EMBL/GenBank/DDBJ whole genome shotgun (WGS) entry which is preliminary data.</text>
</comment>